<evidence type="ECO:0000256" key="2">
    <source>
        <dbReference type="ARBA" id="ARBA00022448"/>
    </source>
</evidence>
<dbReference type="InterPro" id="IPR027359">
    <property type="entry name" value="Volt_channel_dom_sf"/>
</dbReference>
<evidence type="ECO:0000256" key="1">
    <source>
        <dbReference type="ARBA" id="ARBA00004651"/>
    </source>
</evidence>
<feature type="domain" description="Ion transport" evidence="18">
    <location>
        <begin position="823"/>
        <end position="1057"/>
    </location>
</feature>
<keyword evidence="11 17" id="KW-0472">Membrane</keyword>
<feature type="transmembrane region" description="Helical" evidence="17">
    <location>
        <begin position="400"/>
        <end position="417"/>
    </location>
</feature>
<feature type="transmembrane region" description="Helical" evidence="17">
    <location>
        <begin position="1701"/>
        <end position="1726"/>
    </location>
</feature>
<evidence type="ECO:0000256" key="12">
    <source>
        <dbReference type="ARBA" id="ARBA00023180"/>
    </source>
</evidence>
<feature type="transmembrane region" description="Helical" evidence="17">
    <location>
        <begin position="884"/>
        <end position="906"/>
    </location>
</feature>
<feature type="transmembrane region" description="Helical" evidence="17">
    <location>
        <begin position="949"/>
        <end position="971"/>
    </location>
</feature>
<keyword evidence="3" id="KW-1003">Cell membrane</keyword>
<comment type="subcellular location">
    <subcellularLocation>
        <location evidence="1">Cell membrane</location>
        <topology evidence="1">Multi-pass membrane protein</topology>
    </subcellularLocation>
</comment>
<proteinExistence type="inferred from homology"/>
<feature type="transmembrane region" description="Helical" evidence="17">
    <location>
        <begin position="552"/>
        <end position="572"/>
    </location>
</feature>
<dbReference type="HOGENOM" id="CLU_000443_2_0_1"/>
<feature type="transmembrane region" description="Helical" evidence="17">
    <location>
        <begin position="1023"/>
        <end position="1047"/>
    </location>
</feature>
<dbReference type="eggNOG" id="KOG2301">
    <property type="taxonomic scope" value="Eukaryota"/>
</dbReference>
<evidence type="ECO:0000256" key="11">
    <source>
        <dbReference type="ARBA" id="ARBA00023136"/>
    </source>
</evidence>
<feature type="transmembrane region" description="Helical" evidence="17">
    <location>
        <begin position="739"/>
        <end position="765"/>
    </location>
</feature>
<feature type="transmembrane region" description="Helical" evidence="17">
    <location>
        <begin position="1380"/>
        <end position="1404"/>
    </location>
</feature>
<dbReference type="Pfam" id="PF00520">
    <property type="entry name" value="Ion_trans"/>
    <property type="match status" value="4"/>
</dbReference>
<reference evidence="19 20" key="1">
    <citation type="journal article" date="2011" name="Proc. Natl. Acad. Sci. U.S.A.">
        <title>Evolutionary erosion of yeast sex chromosomes by mating-type switching accidents.</title>
        <authorList>
            <person name="Gordon J.L."/>
            <person name="Armisen D."/>
            <person name="Proux-Wera E."/>
            <person name="Oheigeartaigh S.S."/>
            <person name="Byrne K.P."/>
            <person name="Wolfe K.H."/>
        </authorList>
    </citation>
    <scope>NUCLEOTIDE SEQUENCE [LARGE SCALE GENOMIC DNA]</scope>
    <source>
        <strain evidence="20">ATCC 34711 / CBS 6284 / DSM 70876 / NBRC 10599 / NRRL Y-10934 / UCD 77-7</strain>
    </source>
</reference>
<keyword evidence="20" id="KW-1185">Reference proteome</keyword>
<dbReference type="Gene3D" id="1.20.120.350">
    <property type="entry name" value="Voltage-gated potassium channels. Chain C"/>
    <property type="match status" value="1"/>
</dbReference>
<feature type="domain" description="Ion transport" evidence="18">
    <location>
        <begin position="1263"/>
        <end position="1532"/>
    </location>
</feature>
<feature type="compositionally biased region" description="Basic and acidic residues" evidence="16">
    <location>
        <begin position="54"/>
        <end position="65"/>
    </location>
</feature>
<feature type="transmembrane region" description="Helical" evidence="17">
    <location>
        <begin position="1616"/>
        <end position="1634"/>
    </location>
</feature>
<dbReference type="GO" id="GO:0008331">
    <property type="term" value="F:high voltage-gated calcium channel activity"/>
    <property type="evidence" value="ECO:0007669"/>
    <property type="project" value="TreeGrafter"/>
</dbReference>
<dbReference type="OrthoDB" id="416585at2759"/>
<feature type="transmembrane region" description="Helical" evidence="17">
    <location>
        <begin position="1794"/>
        <end position="1820"/>
    </location>
</feature>
<keyword evidence="4" id="KW-0109">Calcium transport</keyword>
<feature type="transmembrane region" description="Helical" evidence="17">
    <location>
        <begin position="1335"/>
        <end position="1359"/>
    </location>
</feature>
<dbReference type="KEGG" id="tbl:TBLA_0H02290"/>
<feature type="compositionally biased region" description="Low complexity" evidence="16">
    <location>
        <begin position="19"/>
        <end position="28"/>
    </location>
</feature>
<feature type="transmembrane region" description="Helical" evidence="17">
    <location>
        <begin position="1259"/>
        <end position="1282"/>
    </location>
</feature>
<keyword evidence="5" id="KW-0107">Calcium channel</keyword>
<dbReference type="FunFam" id="1.10.287.70:FF:000093">
    <property type="entry name" value="Calcium channel subunit Cch1"/>
    <property type="match status" value="1"/>
</dbReference>
<feature type="transmembrane region" description="Helical" evidence="17">
    <location>
        <begin position="1504"/>
        <end position="1525"/>
    </location>
</feature>
<feature type="region of interest" description="Disordered" evidence="16">
    <location>
        <begin position="1"/>
        <end position="149"/>
    </location>
</feature>
<dbReference type="GeneID" id="14497671"/>
<evidence type="ECO:0000256" key="9">
    <source>
        <dbReference type="ARBA" id="ARBA00022989"/>
    </source>
</evidence>
<dbReference type="InterPro" id="IPR050599">
    <property type="entry name" value="VDCC_alpha-1_subunit"/>
</dbReference>
<keyword evidence="2" id="KW-0813">Transport</keyword>
<dbReference type="InterPro" id="IPR005821">
    <property type="entry name" value="Ion_trans_dom"/>
</dbReference>
<dbReference type="PANTHER" id="PTHR45628:SF7">
    <property type="entry name" value="VOLTAGE-DEPENDENT CALCIUM CHANNEL TYPE A SUBUNIT ALPHA-1"/>
    <property type="match status" value="1"/>
</dbReference>
<evidence type="ECO:0000256" key="15">
    <source>
        <dbReference type="ARBA" id="ARBA00067459"/>
    </source>
</evidence>
<feature type="domain" description="Ion transport" evidence="18">
    <location>
        <begin position="541"/>
        <end position="774"/>
    </location>
</feature>
<dbReference type="SUPFAM" id="SSF81324">
    <property type="entry name" value="Voltage-gated potassium channels"/>
    <property type="match status" value="3"/>
</dbReference>
<evidence type="ECO:0000256" key="14">
    <source>
        <dbReference type="ARBA" id="ARBA00061395"/>
    </source>
</evidence>
<evidence type="ECO:0000256" key="5">
    <source>
        <dbReference type="ARBA" id="ARBA00022673"/>
    </source>
</evidence>
<keyword evidence="9 17" id="KW-1133">Transmembrane helix</keyword>
<feature type="compositionally biased region" description="Basic and acidic residues" evidence="16">
    <location>
        <begin position="136"/>
        <end position="149"/>
    </location>
</feature>
<feature type="transmembrane region" description="Helical" evidence="17">
    <location>
        <begin position="1646"/>
        <end position="1665"/>
    </location>
</feature>
<evidence type="ECO:0000256" key="10">
    <source>
        <dbReference type="ARBA" id="ARBA00023065"/>
    </source>
</evidence>
<dbReference type="STRING" id="1071380.I2H812"/>
<gene>
    <name evidence="19" type="primary">TBLA0H02290</name>
    <name evidence="19" type="ORF">TBLA_0H02290</name>
</gene>
<evidence type="ECO:0000256" key="7">
    <source>
        <dbReference type="ARBA" id="ARBA00022837"/>
    </source>
</evidence>
<accession>I2H812</accession>
<evidence type="ECO:0000256" key="17">
    <source>
        <dbReference type="SAM" id="Phobius"/>
    </source>
</evidence>
<feature type="compositionally biased region" description="Basic and acidic residues" evidence="16">
    <location>
        <begin position="94"/>
        <end position="104"/>
    </location>
</feature>
<dbReference type="FunCoup" id="I2H812">
    <property type="interactions" value="127"/>
</dbReference>
<dbReference type="FunFam" id="1.10.287.70:FF:000118">
    <property type="entry name" value="Calcium channel subunit Cch1"/>
    <property type="match status" value="1"/>
</dbReference>
<evidence type="ECO:0000313" key="19">
    <source>
        <dbReference type="EMBL" id="CCH62514.1"/>
    </source>
</evidence>
<evidence type="ECO:0000256" key="13">
    <source>
        <dbReference type="ARBA" id="ARBA00023303"/>
    </source>
</evidence>
<evidence type="ECO:0000256" key="8">
    <source>
        <dbReference type="ARBA" id="ARBA00022882"/>
    </source>
</evidence>
<dbReference type="InParanoid" id="I2H812"/>
<evidence type="ECO:0000256" key="6">
    <source>
        <dbReference type="ARBA" id="ARBA00022692"/>
    </source>
</evidence>
<feature type="region of interest" description="Disordered" evidence="16">
    <location>
        <begin position="2018"/>
        <end position="2045"/>
    </location>
</feature>
<feature type="domain" description="Ion transport" evidence="18">
    <location>
        <begin position="1584"/>
        <end position="1830"/>
    </location>
</feature>
<comment type="similarity">
    <text evidence="14">Belongs to the calcium channel alpha-1 subunit (TC 1.A.1.11) family.</text>
</comment>
<dbReference type="EMBL" id="HE806323">
    <property type="protein sequence ID" value="CCH62514.1"/>
    <property type="molecule type" value="Genomic_DNA"/>
</dbReference>
<evidence type="ECO:0000313" key="20">
    <source>
        <dbReference type="Proteomes" id="UP000002866"/>
    </source>
</evidence>
<sequence>MSSTNKRHSTEGPRDIDDVLSSDSSFSDNITIPVSRTPKVGFNPFLNVIPSESSLERYEEKHIETDADNDSLPSNNNTTNQQEDNSRIQQNENSPRKRVERKLEAASFGNLFKLKDTNRKNRAHPTLSLNTTFQTNHDKQDKNPKQKDKLTVISATGVSFNLSPATEGFRRRPRNSDASNQSNQESASSSSPFMAPRSAKVLSFIAPDDMDEFHDLQKEFQIAVDDEGLSWLPQVKIVADKKLDTKNTTTELPTIIMDDTLVSSEEAPTSHNQLSPSVTSFNVSPRINRNAISPDSYELESVNIRSNSNLSFPHYNPLASNDKVKDKNNKTLEVIDLIDSESAASFSTEVEVAEPPDIPDFGELFTKTQAKTLRLYGHSLRFISAKNIIRIKFANLHTNSIYIACYFVFLILFIAYLGVRTFDPINFEFIYGFSFWEDYACFLILVYFTLHDLSKIIAFGLWDDSQMFDAYGVNYKTIAYRLRLIKVFRVLREKYHIDLLEKISFIKNYLDDEETRYARRTLKASVTDIKSKKYKKDFDCPRAFLRSSWNRIDLISTICFWLGLFVSFGEYYKVRIFAPFAVLRIVRIVDADNGITSILRGLKYGFPQLLSTGSVLLYFWVFFSILGVQVFQGSLRRQCVWINPSDPHDTFQYSMQFCGGYLDPITKKKRNYVYKDGTEGPLAKGFICPVNSKCISNANPYNGRVSFDNIINAMELVFVVMSANTFTDIMYYTMDSDELSACLFFICAIFVMTIWLLNLVVAVLVSSFDLANEKFKKEKIGSSKKDNRIFDLVNGYWKYFLVKAKQSTLPNWSQSLLRLYANLEWFFVGSIMVDLIARSSIKASSPEVFMSKFFKIDLAISIVLFIETIFRVICYIPNLWKFLIVPSFLFDLVLSVVTLIISILATTGMRDQTYYWLSVFHISRFYRVIKSFQITKNIWLDVLKNWVMIWNLSVFYFLFTFLVSLILSVYFEGVIPESADQQLSMSSLPNTYLSLFTIASTENWTTILYNLQTYAPNISSAVFSSVFLILWFILAYFVIINIFVALISESMSVDESEKRPLQIQHYLKYIYPKKIKEYRHASLVKRIMKLIFRDDSEDDPQDFKQFLMRGTAIMSISQTMGDAMKDMPRNLAVKSPLIGVINELSGIFPFLKNSWLKSHNDNPFFNKPTVLFTEITENNEKSYMLQLNDYEDEKLEYLKSHPFYNYSYLIIPPNHKVRKFCQRFVAPSVGRRTDGYQFFDDETDMYTGRKYFKHIERDFFIMFYAVLTVLLIILSCYVTPLYRLTHQYDVWDWSTACDLSMVVLFTIEFLIKTIADGFVFTPNAYLRNPWNFIDFMVLVSMWITFVSFIAGEGDLARIFKGLTAMRALRCLTISDTARSTFSMVVFDGLSVILKAAFVAATFLYPFTVWGLTLFKGRLGKCNDSNMDKMNCYGEFTNTVFQWDIMMPRTYSQPYLYLDEFSSAMKTMYEIVSLEGWVDLLENLINSTGVGTIPKDGASNQNATFLIFFNFLSMIFILNLFVSFIIDNHARTTGSAYYTVEEKSWLESKKLLSQAKPKATPNLFKMSKFRLFFYRLAIEKNNLIYSICFEIILYLHILMLIIQHYERDSIKTTSEGYFTFSTIIFFLHEIFCIIGEGIKIRFKSRWNITRVIIVLVSFALLVGIPSVSKYNYWYKNIANTFHLLIFLFVIPENDTLYELLETAMASIPSIVSLSYTWAILFLIYSIATNQVFGLTKIGPNTSHNINFRTIFKSMLALFKFSFGEGWNYIMDDLTLEEPYCSFVDGMNETDCGSKIYAYLFLMSWNIVSMYIFVNMFVSLIVSNFSYVYRRSNSETYITRSEIQKFVDTWSKFDSDGSGDLEFSKLPTLMHSDDGLLFFKVWEGSLSIKNLVEKYIEVNPDDPYDVTVKLHALNNELNSIEVEKLKRKIFQYKRFIREVHYSNAYRGGMKFSRVLQLIPLYTIYNPRECLNIDEYVRHLYLRNKVERYLANEKTTDVLKMVVVRWKFLQRRKHKIRNISQSSFPDPISESTSNKATQFTNETGPQHNAAVSQEFDYTKPEIPNIVTTRNSTPDEAYGVNYFFWSPDRR</sequence>
<organism evidence="19 20">
    <name type="scientific">Henningerozyma blattae (strain ATCC 34711 / CBS 6284 / DSM 70876 / NBRC 10599 / NRRL Y-10934 / UCD 77-7)</name>
    <name type="common">Yeast</name>
    <name type="synonym">Tetrapisispora blattae</name>
    <dbReference type="NCBI Taxonomy" id="1071380"/>
    <lineage>
        <taxon>Eukaryota</taxon>
        <taxon>Fungi</taxon>
        <taxon>Dikarya</taxon>
        <taxon>Ascomycota</taxon>
        <taxon>Saccharomycotina</taxon>
        <taxon>Saccharomycetes</taxon>
        <taxon>Saccharomycetales</taxon>
        <taxon>Saccharomycetaceae</taxon>
        <taxon>Henningerozyma</taxon>
    </lineage>
</organism>
<feature type="transmembrane region" description="Helical" evidence="17">
    <location>
        <begin position="858"/>
        <end position="878"/>
    </location>
</feature>
<feature type="compositionally biased region" description="Basic and acidic residues" evidence="16">
    <location>
        <begin position="8"/>
        <end position="17"/>
    </location>
</feature>
<keyword evidence="8" id="KW-0851">Voltage-gated channel</keyword>
<keyword evidence="6 17" id="KW-0812">Transmembrane</keyword>
<name>I2H812_HENB6</name>
<feature type="region of interest" description="Disordered" evidence="16">
    <location>
        <begin position="163"/>
        <end position="194"/>
    </location>
</feature>
<evidence type="ECO:0000256" key="3">
    <source>
        <dbReference type="ARBA" id="ARBA00022475"/>
    </source>
</evidence>
<evidence type="ECO:0000259" key="18">
    <source>
        <dbReference type="Pfam" id="PF00520"/>
    </source>
</evidence>
<dbReference type="Gene3D" id="1.10.287.70">
    <property type="match status" value="4"/>
</dbReference>
<dbReference type="RefSeq" id="XP_004182033.1">
    <property type="nucleotide sequence ID" value="XM_004181985.1"/>
</dbReference>
<keyword evidence="7" id="KW-0106">Calcium</keyword>
<dbReference type="PANTHER" id="PTHR45628">
    <property type="entry name" value="VOLTAGE-DEPENDENT CALCIUM CHANNEL TYPE A SUBUNIT ALPHA-1"/>
    <property type="match status" value="1"/>
</dbReference>
<feature type="compositionally biased region" description="Polar residues" evidence="16">
    <location>
        <begin position="71"/>
        <end position="93"/>
    </location>
</feature>
<dbReference type="GO" id="GO:0005891">
    <property type="term" value="C:voltage-gated calcium channel complex"/>
    <property type="evidence" value="ECO:0007669"/>
    <property type="project" value="TreeGrafter"/>
</dbReference>
<feature type="transmembrane region" description="Helical" evidence="17">
    <location>
        <begin position="429"/>
        <end position="450"/>
    </location>
</feature>
<evidence type="ECO:0000256" key="16">
    <source>
        <dbReference type="SAM" id="MobiDB-lite"/>
    </source>
</evidence>
<evidence type="ECO:0000256" key="4">
    <source>
        <dbReference type="ARBA" id="ARBA00022568"/>
    </source>
</evidence>
<keyword evidence="12" id="KW-0325">Glycoprotein</keyword>
<feature type="transmembrane region" description="Helical" evidence="17">
    <location>
        <begin position="1582"/>
        <end position="1604"/>
    </location>
</feature>
<keyword evidence="13" id="KW-0407">Ion channel</keyword>
<keyword evidence="10" id="KW-0406">Ion transport</keyword>
<dbReference type="Proteomes" id="UP000002866">
    <property type="component" value="Chromosome 8"/>
</dbReference>
<protein>
    <recommendedName>
        <fullName evidence="15">Calcium-channel protein CCH1</fullName>
    </recommendedName>
</protein>
<feature type="compositionally biased region" description="Low complexity" evidence="16">
    <location>
        <begin position="176"/>
        <end position="191"/>
    </location>
</feature>
<dbReference type="OMA" id="CMQNGTK"/>
<dbReference type="GO" id="GO:0098703">
    <property type="term" value="P:calcium ion import across plasma membrane"/>
    <property type="evidence" value="ECO:0007669"/>
    <property type="project" value="TreeGrafter"/>
</dbReference>
<feature type="transmembrane region" description="Helical" evidence="17">
    <location>
        <begin position="609"/>
        <end position="628"/>
    </location>
</feature>